<accession>A0A0D9Z4W3</accession>
<dbReference type="HOGENOM" id="CLU_120076_1_0_1"/>
<reference evidence="1" key="2">
    <citation type="submission" date="2018-05" db="EMBL/GenBank/DDBJ databases">
        <title>OgluRS3 (Oryza glumaepatula Reference Sequence Version 3).</title>
        <authorList>
            <person name="Zhang J."/>
            <person name="Kudrna D."/>
            <person name="Lee S."/>
            <person name="Talag J."/>
            <person name="Welchert J."/>
            <person name="Wing R.A."/>
        </authorList>
    </citation>
    <scope>NUCLEOTIDE SEQUENCE [LARGE SCALE GENOMIC DNA]</scope>
</reference>
<dbReference type="PANTHER" id="PTHR47158:SF1">
    <property type="entry name" value="OS08G0239000 PROTEIN"/>
    <property type="match status" value="1"/>
</dbReference>
<dbReference type="PANTHER" id="PTHR47158">
    <property type="entry name" value="OS08G0239000 PROTEIN"/>
    <property type="match status" value="1"/>
</dbReference>
<keyword evidence="2" id="KW-1185">Reference proteome</keyword>
<name>A0A0D9Z4W3_9ORYZ</name>
<dbReference type="EnsemblPlants" id="OGLUM03G11030.1">
    <property type="protein sequence ID" value="OGLUM03G11030.1"/>
    <property type="gene ID" value="OGLUM03G11030"/>
</dbReference>
<dbReference type="AlphaFoldDB" id="A0A0D9Z4W3"/>
<dbReference type="Proteomes" id="UP000026961">
    <property type="component" value="Chromosome 3"/>
</dbReference>
<dbReference type="Gramene" id="OGLUM03G11030.1">
    <property type="protein sequence ID" value="OGLUM03G11030.1"/>
    <property type="gene ID" value="OGLUM03G11030"/>
</dbReference>
<evidence type="ECO:0000313" key="2">
    <source>
        <dbReference type="Proteomes" id="UP000026961"/>
    </source>
</evidence>
<organism evidence="1">
    <name type="scientific">Oryza glumipatula</name>
    <dbReference type="NCBI Taxonomy" id="40148"/>
    <lineage>
        <taxon>Eukaryota</taxon>
        <taxon>Viridiplantae</taxon>
        <taxon>Streptophyta</taxon>
        <taxon>Embryophyta</taxon>
        <taxon>Tracheophyta</taxon>
        <taxon>Spermatophyta</taxon>
        <taxon>Magnoliopsida</taxon>
        <taxon>Liliopsida</taxon>
        <taxon>Poales</taxon>
        <taxon>Poaceae</taxon>
        <taxon>BOP clade</taxon>
        <taxon>Oryzoideae</taxon>
        <taxon>Oryzeae</taxon>
        <taxon>Oryzinae</taxon>
        <taxon>Oryza</taxon>
    </lineage>
</organism>
<reference evidence="1" key="1">
    <citation type="submission" date="2015-04" db="UniProtKB">
        <authorList>
            <consortium name="EnsemblPlants"/>
        </authorList>
    </citation>
    <scope>IDENTIFICATION</scope>
</reference>
<sequence length="66" mass="7613">MAWQLSNYNIHEYTRCRVQRMPSARTVPLATAFADGKKQLDVAKRHAVVYSLYAPKAKSIMEMKLQ</sequence>
<proteinExistence type="predicted"/>
<evidence type="ECO:0000313" key="1">
    <source>
        <dbReference type="EnsemblPlants" id="OGLUM03G11030.1"/>
    </source>
</evidence>
<dbReference type="STRING" id="40148.A0A0D9Z4W3"/>
<protein>
    <submittedName>
        <fullName evidence="1">Uncharacterized protein</fullName>
    </submittedName>
</protein>